<dbReference type="AlphaFoldDB" id="A0A2K9MK02"/>
<evidence type="ECO:0000256" key="5">
    <source>
        <dbReference type="RuleBase" id="RU362076"/>
    </source>
</evidence>
<organism evidence="7 8">
    <name type="scientific">Paracoccus jeotgali</name>
    <dbReference type="NCBI Taxonomy" id="2065379"/>
    <lineage>
        <taxon>Bacteria</taxon>
        <taxon>Pseudomonadati</taxon>
        <taxon>Pseudomonadota</taxon>
        <taxon>Alphaproteobacteria</taxon>
        <taxon>Rhodobacterales</taxon>
        <taxon>Paracoccaceae</taxon>
        <taxon>Paracoccus</taxon>
    </lineage>
</organism>
<evidence type="ECO:0000256" key="1">
    <source>
        <dbReference type="ARBA" id="ARBA00010577"/>
    </source>
</evidence>
<evidence type="ECO:0000256" key="3">
    <source>
        <dbReference type="ARBA" id="ARBA00022795"/>
    </source>
</evidence>
<dbReference type="EMBL" id="CP025583">
    <property type="protein sequence ID" value="AUM74905.1"/>
    <property type="molecule type" value="Genomic_DNA"/>
</dbReference>
<accession>A0A2K9MK02</accession>
<sequence>MTTGISATTGASYTAPGSTKAAAGFAGGDFETFLKMLTAQIRNQDPMNPMEGSDFAVQLATFSGVEQQVKTNDLLSQIAGQTGAESLVAYSDWIGRQVRSSGQAHFGDKPLVMDIRHDPMADRVVLVTLDRFGREVSAEDIGAGQGLIEWFGRDTAGAKLPEGLYSFAIESYRGDKLLGRTDAATYATVTEVQRSGGKLSFTLEGGATATLDQIDAVAAGGSE</sequence>
<feature type="domain" description="FlgD/Vpr Ig-like" evidence="6">
    <location>
        <begin position="106"/>
        <end position="174"/>
    </location>
</feature>
<dbReference type="OrthoDB" id="9785233at2"/>
<dbReference type="InterPro" id="IPR025965">
    <property type="entry name" value="FlgD/Vpr_Ig-like"/>
</dbReference>
<comment type="function">
    <text evidence="4 5">Required for flagellar hook formation. May act as a scaffolding protein.</text>
</comment>
<dbReference type="Proteomes" id="UP000234882">
    <property type="component" value="Chromosome"/>
</dbReference>
<dbReference type="InterPro" id="IPR005648">
    <property type="entry name" value="FlgD"/>
</dbReference>
<dbReference type="Pfam" id="PF03963">
    <property type="entry name" value="FlgD"/>
    <property type="match status" value="1"/>
</dbReference>
<dbReference type="KEGG" id="paru:CYR75_12000"/>
<reference evidence="8" key="1">
    <citation type="submission" date="2017-12" db="EMBL/GenBank/DDBJ databases">
        <title>Genomic analysis of Paracoccus sp. CBA4604.</title>
        <authorList>
            <person name="Roh S.W."/>
            <person name="Kim J.Y."/>
            <person name="Kim J.S."/>
        </authorList>
    </citation>
    <scope>NUCLEOTIDE SEQUENCE [LARGE SCALE GENOMIC DNA]</scope>
    <source>
        <strain evidence="8">CBA4604</strain>
    </source>
</reference>
<evidence type="ECO:0000313" key="7">
    <source>
        <dbReference type="EMBL" id="AUM74905.1"/>
    </source>
</evidence>
<gene>
    <name evidence="7" type="ORF">CYR75_12000</name>
</gene>
<dbReference type="Gene3D" id="2.30.30.910">
    <property type="match status" value="1"/>
</dbReference>
<dbReference type="RefSeq" id="WP_101500250.1">
    <property type="nucleotide sequence ID" value="NZ_CP025583.1"/>
</dbReference>
<protein>
    <recommendedName>
        <fullName evidence="2 5">Basal-body rod modification protein FlgD</fullName>
    </recommendedName>
</protein>
<dbReference type="Pfam" id="PF13860">
    <property type="entry name" value="FlgD_ig"/>
    <property type="match status" value="1"/>
</dbReference>
<evidence type="ECO:0000256" key="2">
    <source>
        <dbReference type="ARBA" id="ARBA00016013"/>
    </source>
</evidence>
<keyword evidence="3 5" id="KW-1005">Bacterial flagellum biogenesis</keyword>
<dbReference type="Gene3D" id="2.60.40.4070">
    <property type="match status" value="1"/>
</dbReference>
<proteinExistence type="inferred from homology"/>
<evidence type="ECO:0000259" key="6">
    <source>
        <dbReference type="Pfam" id="PF13860"/>
    </source>
</evidence>
<evidence type="ECO:0000313" key="8">
    <source>
        <dbReference type="Proteomes" id="UP000234882"/>
    </source>
</evidence>
<keyword evidence="7" id="KW-0282">Flagellum</keyword>
<keyword evidence="7" id="KW-0966">Cell projection</keyword>
<keyword evidence="7" id="KW-0969">Cilium</keyword>
<evidence type="ECO:0000256" key="4">
    <source>
        <dbReference type="ARBA" id="ARBA00024746"/>
    </source>
</evidence>
<name>A0A2K9MK02_9RHOB</name>
<keyword evidence="8" id="KW-1185">Reference proteome</keyword>
<dbReference type="GO" id="GO:0044781">
    <property type="term" value="P:bacterial-type flagellum organization"/>
    <property type="evidence" value="ECO:0007669"/>
    <property type="project" value="UniProtKB-UniRule"/>
</dbReference>
<comment type="similarity">
    <text evidence="1 5">Belongs to the FlgD family.</text>
</comment>